<dbReference type="PROSITE" id="PS51736">
    <property type="entry name" value="RECOMBINASES_3"/>
    <property type="match status" value="1"/>
</dbReference>
<dbReference type="InterPro" id="IPR036162">
    <property type="entry name" value="Resolvase-like_N_sf"/>
</dbReference>
<evidence type="ECO:0000313" key="3">
    <source>
        <dbReference type="Proteomes" id="UP000465609"/>
    </source>
</evidence>
<dbReference type="Pfam" id="PF00239">
    <property type="entry name" value="Resolvase"/>
    <property type="match status" value="1"/>
</dbReference>
<dbReference type="Gene3D" id="3.40.50.1390">
    <property type="entry name" value="Resolvase, N-terminal catalytic domain"/>
    <property type="match status" value="1"/>
</dbReference>
<keyword evidence="3" id="KW-1185">Reference proteome</keyword>
<dbReference type="Proteomes" id="UP000465609">
    <property type="component" value="Chromosome"/>
</dbReference>
<dbReference type="SUPFAM" id="SSF53041">
    <property type="entry name" value="Resolvase-like"/>
    <property type="match status" value="1"/>
</dbReference>
<accession>A0ABN5YYH9</accession>
<evidence type="ECO:0000259" key="1">
    <source>
        <dbReference type="PROSITE" id="PS51736"/>
    </source>
</evidence>
<name>A0ABN5YYH9_9MYCO</name>
<sequence length="65" mass="7009">MSYDDLVDHTLRLWAAASICDSPILGQEAAGVVKAFQDVMSGARDDRPGLAELMAYVREGDIVVV</sequence>
<proteinExistence type="predicted"/>
<dbReference type="InterPro" id="IPR006119">
    <property type="entry name" value="Resolv_N"/>
</dbReference>
<reference evidence="2 3" key="1">
    <citation type="journal article" date="2019" name="Emerg. Microbes Infect.">
        <title>Comprehensive subspecies identification of 175 nontuberculous mycobacteria species based on 7547 genomic profiles.</title>
        <authorList>
            <person name="Matsumoto Y."/>
            <person name="Kinjo T."/>
            <person name="Motooka D."/>
            <person name="Nabeya D."/>
            <person name="Jung N."/>
            <person name="Uechi K."/>
            <person name="Horii T."/>
            <person name="Iida T."/>
            <person name="Fujita J."/>
            <person name="Nakamura S."/>
        </authorList>
    </citation>
    <scope>NUCLEOTIDE SEQUENCE [LARGE SCALE GENOMIC DNA]</scope>
    <source>
        <strain evidence="2 3">JCM 15296</strain>
    </source>
</reference>
<feature type="domain" description="Resolvase/invertase-type recombinase catalytic" evidence="1">
    <location>
        <begin position="1"/>
        <end position="65"/>
    </location>
</feature>
<protein>
    <recommendedName>
        <fullName evidence="1">Resolvase/invertase-type recombinase catalytic domain-containing protein</fullName>
    </recommendedName>
</protein>
<evidence type="ECO:0000313" key="2">
    <source>
        <dbReference type="EMBL" id="BBX86922.1"/>
    </source>
</evidence>
<organism evidence="2 3">
    <name type="scientific">Mycolicibacterium aubagnense</name>
    <dbReference type="NCBI Taxonomy" id="319707"/>
    <lineage>
        <taxon>Bacteria</taxon>
        <taxon>Bacillati</taxon>
        <taxon>Actinomycetota</taxon>
        <taxon>Actinomycetes</taxon>
        <taxon>Mycobacteriales</taxon>
        <taxon>Mycobacteriaceae</taxon>
        <taxon>Mycolicibacterium</taxon>
    </lineage>
</organism>
<dbReference type="EMBL" id="AP022577">
    <property type="protein sequence ID" value="BBX86922.1"/>
    <property type="molecule type" value="Genomic_DNA"/>
</dbReference>
<gene>
    <name evidence="2" type="ORF">MAUB_47950</name>
</gene>